<organism evidence="2 3">
    <name type="scientific">Forsythia ovata</name>
    <dbReference type="NCBI Taxonomy" id="205694"/>
    <lineage>
        <taxon>Eukaryota</taxon>
        <taxon>Viridiplantae</taxon>
        <taxon>Streptophyta</taxon>
        <taxon>Embryophyta</taxon>
        <taxon>Tracheophyta</taxon>
        <taxon>Spermatophyta</taxon>
        <taxon>Magnoliopsida</taxon>
        <taxon>eudicotyledons</taxon>
        <taxon>Gunneridae</taxon>
        <taxon>Pentapetalae</taxon>
        <taxon>asterids</taxon>
        <taxon>lamiids</taxon>
        <taxon>Lamiales</taxon>
        <taxon>Oleaceae</taxon>
        <taxon>Forsythieae</taxon>
        <taxon>Forsythia</taxon>
    </lineage>
</organism>
<proteinExistence type="predicted"/>
<dbReference type="PANTHER" id="PTHR23336">
    <property type="entry name" value="ZINC FINGER CW-TYPE COILED-COIL DOMAIN PROTEIN 3"/>
    <property type="match status" value="1"/>
</dbReference>
<dbReference type="SUPFAM" id="SSF55874">
    <property type="entry name" value="ATPase domain of HSP90 chaperone/DNA topoisomerase II/histidine kinase"/>
    <property type="match status" value="1"/>
</dbReference>
<dbReference type="Gene3D" id="3.30.565.10">
    <property type="entry name" value="Histidine kinase-like ATPase, C-terminal domain"/>
    <property type="match status" value="1"/>
</dbReference>
<gene>
    <name evidence="2" type="ORF">Fot_54862</name>
</gene>
<accession>A0ABD1P6W5</accession>
<dbReference type="Pfam" id="PF13589">
    <property type="entry name" value="HATPase_c_3"/>
    <property type="match status" value="1"/>
</dbReference>
<dbReference type="AlphaFoldDB" id="A0ABD1P6W5"/>
<evidence type="ECO:0000313" key="3">
    <source>
        <dbReference type="Proteomes" id="UP001604277"/>
    </source>
</evidence>
<dbReference type="EMBL" id="JBFOLJ010000022">
    <property type="protein sequence ID" value="KAL2459613.1"/>
    <property type="molecule type" value="Genomic_DNA"/>
</dbReference>
<dbReference type="Proteomes" id="UP001604277">
    <property type="component" value="Unassembled WGS sequence"/>
</dbReference>
<dbReference type="PANTHER" id="PTHR23336:SF58">
    <property type="entry name" value="PROTEIN MICRORCHIDIA 4"/>
    <property type="match status" value="1"/>
</dbReference>
<dbReference type="InterPro" id="IPR045261">
    <property type="entry name" value="MORC_ATPase"/>
</dbReference>
<reference evidence="3" key="1">
    <citation type="submission" date="2024-07" db="EMBL/GenBank/DDBJ databases">
        <title>Two chromosome-level genome assemblies of Korean endemic species Abeliophyllum distichum and Forsythia ovata (Oleaceae).</title>
        <authorList>
            <person name="Jang H."/>
        </authorList>
    </citation>
    <scope>NUCLEOTIDE SEQUENCE [LARGE SCALE GENOMIC DNA]</scope>
</reference>
<feature type="region of interest" description="Disordered" evidence="1">
    <location>
        <begin position="1"/>
        <end position="30"/>
    </location>
</feature>
<evidence type="ECO:0000256" key="1">
    <source>
        <dbReference type="SAM" id="MobiDB-lite"/>
    </source>
</evidence>
<protein>
    <submittedName>
        <fullName evidence="2">Protein MICRORCHIDIA 7-like</fullName>
    </submittedName>
</protein>
<sequence>MVRTENEIQVKQEAIEPSRKPKPKPDDSQPPACIINLFVLPVGFLDPLPGKEQVSRESEAALALPAPPRRNDVVVSGCKQFWKAGDYDGAPSGDWESTTAFAELLDNSLDEACIGPSSMISSMPRVCNGATYVNIDMVKSKKDGSKMLLIEDNGGGMDPDKMRQCMSLGYSVKSKMVDTIGQCK</sequence>
<feature type="compositionally biased region" description="Basic and acidic residues" evidence="1">
    <location>
        <begin position="1"/>
        <end position="27"/>
    </location>
</feature>
<comment type="caution">
    <text evidence="2">The sequence shown here is derived from an EMBL/GenBank/DDBJ whole genome shotgun (WGS) entry which is preliminary data.</text>
</comment>
<keyword evidence="3" id="KW-1185">Reference proteome</keyword>
<name>A0ABD1P6W5_9LAMI</name>
<evidence type="ECO:0000313" key="2">
    <source>
        <dbReference type="EMBL" id="KAL2459613.1"/>
    </source>
</evidence>
<dbReference type="InterPro" id="IPR036890">
    <property type="entry name" value="HATPase_C_sf"/>
</dbReference>